<feature type="domain" description="GH10" evidence="14">
    <location>
        <begin position="339"/>
        <end position="638"/>
    </location>
</feature>
<dbReference type="PROSITE" id="PS00591">
    <property type="entry name" value="GH10_1"/>
    <property type="match status" value="1"/>
</dbReference>
<dbReference type="SMART" id="SM00633">
    <property type="entry name" value="Glyco_10"/>
    <property type="match status" value="1"/>
</dbReference>
<feature type="compositionally biased region" description="Pro residues" evidence="11">
    <location>
        <begin position="647"/>
        <end position="695"/>
    </location>
</feature>
<evidence type="ECO:0000313" key="15">
    <source>
        <dbReference type="EMBL" id="WUP76595.1"/>
    </source>
</evidence>
<evidence type="ECO:0000256" key="1">
    <source>
        <dbReference type="ARBA" id="ARBA00000681"/>
    </source>
</evidence>
<evidence type="ECO:0000256" key="3">
    <source>
        <dbReference type="ARBA" id="ARBA00022651"/>
    </source>
</evidence>
<feature type="chain" id="PRO_5047550294" description="Beta-xylanase" evidence="12">
    <location>
        <begin position="31"/>
        <end position="794"/>
    </location>
</feature>
<dbReference type="SUPFAM" id="SSF53474">
    <property type="entry name" value="alpha/beta-Hydrolases"/>
    <property type="match status" value="2"/>
</dbReference>
<evidence type="ECO:0000259" key="14">
    <source>
        <dbReference type="PROSITE" id="PS51760"/>
    </source>
</evidence>
<dbReference type="PROSITE" id="PS51173">
    <property type="entry name" value="CBM2"/>
    <property type="match status" value="1"/>
</dbReference>
<dbReference type="Gene3D" id="3.40.50.1820">
    <property type="entry name" value="alpha/beta hydrolase"/>
    <property type="match status" value="1"/>
</dbReference>
<evidence type="ECO:0000256" key="9">
    <source>
        <dbReference type="PROSITE-ProRule" id="PRU10061"/>
    </source>
</evidence>
<dbReference type="Pfam" id="PF10503">
    <property type="entry name" value="Esterase_PHB"/>
    <property type="match status" value="1"/>
</dbReference>
<dbReference type="InterPro" id="IPR010126">
    <property type="entry name" value="Esterase_phb"/>
</dbReference>
<dbReference type="PANTHER" id="PTHR31490:SF88">
    <property type="entry name" value="BETA-XYLANASE"/>
    <property type="match status" value="1"/>
</dbReference>
<evidence type="ECO:0000256" key="8">
    <source>
        <dbReference type="ARBA" id="ARBA00023326"/>
    </source>
</evidence>
<dbReference type="InterPro" id="IPR044846">
    <property type="entry name" value="GH10"/>
</dbReference>
<feature type="signal peptide" evidence="12">
    <location>
        <begin position="1"/>
        <end position="30"/>
    </location>
</feature>
<dbReference type="SUPFAM" id="SSF51445">
    <property type="entry name" value="(Trans)glycosidases"/>
    <property type="match status" value="1"/>
</dbReference>
<accession>A0ABZ1SY29</accession>
<dbReference type="RefSeq" id="WP_328709947.1">
    <property type="nucleotide sequence ID" value="NZ_CP108085.1"/>
</dbReference>
<keyword evidence="3" id="KW-0858">Xylan degradation</keyword>
<evidence type="ECO:0000256" key="6">
    <source>
        <dbReference type="ARBA" id="ARBA00023277"/>
    </source>
</evidence>
<dbReference type="PANTHER" id="PTHR31490">
    <property type="entry name" value="GLYCOSYL HYDROLASE"/>
    <property type="match status" value="1"/>
</dbReference>
<evidence type="ECO:0000259" key="13">
    <source>
        <dbReference type="PROSITE" id="PS51173"/>
    </source>
</evidence>
<comment type="catalytic activity">
    <reaction evidence="1 10">
        <text>Endohydrolysis of (1-&gt;4)-beta-D-xylosidic linkages in xylans.</text>
        <dbReference type="EC" id="3.2.1.8"/>
    </reaction>
</comment>
<dbReference type="EC" id="3.2.1.8" evidence="10"/>
<feature type="region of interest" description="Disordered" evidence="11">
    <location>
        <begin position="252"/>
        <end position="287"/>
    </location>
</feature>
<dbReference type="Gene3D" id="3.20.20.80">
    <property type="entry name" value="Glycosidases"/>
    <property type="match status" value="1"/>
</dbReference>
<dbReference type="NCBIfam" id="TIGR01840">
    <property type="entry name" value="esterase_phb"/>
    <property type="match status" value="1"/>
</dbReference>
<dbReference type="EMBL" id="CP108085">
    <property type="protein sequence ID" value="WUP76595.1"/>
    <property type="molecule type" value="Genomic_DNA"/>
</dbReference>
<keyword evidence="5 10" id="KW-0378">Hydrolase</keyword>
<evidence type="ECO:0000256" key="12">
    <source>
        <dbReference type="SAM" id="SignalP"/>
    </source>
</evidence>
<dbReference type="SMART" id="SM00637">
    <property type="entry name" value="CBD_II"/>
    <property type="match status" value="1"/>
</dbReference>
<dbReference type="InterPro" id="IPR017853">
    <property type="entry name" value="GH"/>
</dbReference>
<sequence length="794" mass="84187">MRRRIVALLAAVLMPVVAATTLLVTQPAAAASLTRVTNFGNNPSNLNMYIYVPDRVAARPALLVAVHYCTGTASALYSGYFRDYVNAADQYGFIIVFPEATRSGQCFDVYSPQALRRGGGSDPVGIISMVDYAKSRYNVDPGRVYVSGVSSGAMMTNVLAAEYPDVFTAGSAFMGVPAGCFATNDGSTWNSQCSSGQSIKSAQQWGDLARSMYSGYSGSYPRMQLWHGTNDTTLAYPNFGEEIKQWTNLHGVSQTPVSTDSPSSGWTRTRYGNNGTQPPVEGISVSGQGHSLPLNGMISYAINFLGLNSTTPSSPSPSPSPSPTPPNSPSPSPSATPGGPPATTLGAAAARTGRYFGTAISANKLGDSQYTTIANREFNMITAENEMKIDATEPNQGQFNFTNADRIYNWAVQNGKQVRGHTLAWYSQQPGWMQSLSGSALRQAMINHINGVMAHYKGKIPYWDVVNEAFDDNTGGRRDSNLQRTGNDWIEVAFRTARAADPDAKLCYNDYNIDNWTWAKTQGVYNMVRDFKSRGVPIDCVGLQGHFNSGSAYNSNFRTTISSFAALGVDVAITELDVEGASATTYANIVNDCLAVARCVGITVWGVRDSDSWRSYQNPLLFDGNGNKKAAYTAVLNALNNAAPNTSPSPTPPVSPSPSPTPPVSPSPSPTPPVSPSPSPTPPVSPSPSPSPSPQPGNGCSATIRTVNSWPGGFQSEVTVRAGNAPISGWTVNWSWSGSPSITQLWGGLTSGSGSSVSVRNESWNGTVPANGSTTFGFTANGSPETPTLTCSAS</sequence>
<feature type="domain" description="CBM2" evidence="13">
    <location>
        <begin position="693"/>
        <end position="794"/>
    </location>
</feature>
<organism evidence="15 16">
    <name type="scientific">Microbispora hainanensis</name>
    <dbReference type="NCBI Taxonomy" id="568844"/>
    <lineage>
        <taxon>Bacteria</taxon>
        <taxon>Bacillati</taxon>
        <taxon>Actinomycetota</taxon>
        <taxon>Actinomycetes</taxon>
        <taxon>Streptosporangiales</taxon>
        <taxon>Streptosporangiaceae</taxon>
        <taxon>Microbispora</taxon>
    </lineage>
</organism>
<dbReference type="InterPro" id="IPR029058">
    <property type="entry name" value="AB_hydrolase_fold"/>
</dbReference>
<evidence type="ECO:0000256" key="11">
    <source>
        <dbReference type="SAM" id="MobiDB-lite"/>
    </source>
</evidence>
<dbReference type="Proteomes" id="UP001432011">
    <property type="component" value="Chromosome"/>
</dbReference>
<dbReference type="SUPFAM" id="SSF49384">
    <property type="entry name" value="Carbohydrate-binding domain"/>
    <property type="match status" value="1"/>
</dbReference>
<dbReference type="Gene3D" id="2.60.40.290">
    <property type="match status" value="1"/>
</dbReference>
<evidence type="ECO:0000256" key="5">
    <source>
        <dbReference type="ARBA" id="ARBA00022801"/>
    </source>
</evidence>
<dbReference type="InterPro" id="IPR001000">
    <property type="entry name" value="GH10_dom"/>
</dbReference>
<feature type="region of interest" description="Disordered" evidence="11">
    <location>
        <begin position="310"/>
        <end position="346"/>
    </location>
</feature>
<dbReference type="Pfam" id="PF00331">
    <property type="entry name" value="Glyco_hydro_10"/>
    <property type="match status" value="1"/>
</dbReference>
<dbReference type="InterPro" id="IPR001919">
    <property type="entry name" value="CBD2"/>
</dbReference>
<dbReference type="InterPro" id="IPR012291">
    <property type="entry name" value="CBM2_carb-bd_dom_sf"/>
</dbReference>
<gene>
    <name evidence="15" type="ORF">OG913_06120</name>
</gene>
<comment type="similarity">
    <text evidence="2 10">Belongs to the glycosyl hydrolase 10 (cellulase F) family.</text>
</comment>
<dbReference type="Pfam" id="PF00553">
    <property type="entry name" value="CBM_2"/>
    <property type="match status" value="1"/>
</dbReference>
<feature type="compositionally biased region" description="Polar residues" evidence="11">
    <location>
        <begin position="252"/>
        <end position="277"/>
    </location>
</feature>
<dbReference type="PROSITE" id="PS51760">
    <property type="entry name" value="GH10_2"/>
    <property type="match status" value="1"/>
</dbReference>
<dbReference type="InterPro" id="IPR031158">
    <property type="entry name" value="GH10_AS"/>
</dbReference>
<keyword evidence="16" id="KW-1185">Reference proteome</keyword>
<protein>
    <recommendedName>
        <fullName evidence="10">Beta-xylanase</fullName>
        <ecNumber evidence="10">3.2.1.8</ecNumber>
    </recommendedName>
</protein>
<proteinExistence type="inferred from homology"/>
<dbReference type="InterPro" id="IPR008965">
    <property type="entry name" value="CBM2/CBM3_carb-bd_dom_sf"/>
</dbReference>
<evidence type="ECO:0000256" key="10">
    <source>
        <dbReference type="RuleBase" id="RU361174"/>
    </source>
</evidence>
<feature type="active site" description="Nucleophile" evidence="9">
    <location>
        <position position="575"/>
    </location>
</feature>
<evidence type="ECO:0000313" key="16">
    <source>
        <dbReference type="Proteomes" id="UP001432011"/>
    </source>
</evidence>
<keyword evidence="8 10" id="KW-0624">Polysaccharide degradation</keyword>
<keyword evidence="6 10" id="KW-0119">Carbohydrate metabolism</keyword>
<keyword evidence="7 10" id="KW-0326">Glycosidase</keyword>
<reference evidence="15" key="1">
    <citation type="submission" date="2022-10" db="EMBL/GenBank/DDBJ databases">
        <title>The complete genomes of actinobacterial strains from the NBC collection.</title>
        <authorList>
            <person name="Joergensen T.S."/>
            <person name="Alvarez Arevalo M."/>
            <person name="Sterndorff E.B."/>
            <person name="Faurdal D."/>
            <person name="Vuksanovic O."/>
            <person name="Mourched A.-S."/>
            <person name="Charusanti P."/>
            <person name="Shaw S."/>
            <person name="Blin K."/>
            <person name="Weber T."/>
        </authorList>
    </citation>
    <scope>NUCLEOTIDE SEQUENCE</scope>
    <source>
        <strain evidence="15">NBC_00254</strain>
    </source>
</reference>
<dbReference type="PRINTS" id="PR00134">
    <property type="entry name" value="GLHYDRLASE10"/>
</dbReference>
<keyword evidence="4 12" id="KW-0732">Signal</keyword>
<evidence type="ECO:0000256" key="2">
    <source>
        <dbReference type="ARBA" id="ARBA00007495"/>
    </source>
</evidence>
<feature type="region of interest" description="Disordered" evidence="11">
    <location>
        <begin position="642"/>
        <end position="703"/>
    </location>
</feature>
<feature type="compositionally biased region" description="Pro residues" evidence="11">
    <location>
        <begin position="314"/>
        <end position="340"/>
    </location>
</feature>
<evidence type="ECO:0000256" key="4">
    <source>
        <dbReference type="ARBA" id="ARBA00022729"/>
    </source>
</evidence>
<evidence type="ECO:0000256" key="7">
    <source>
        <dbReference type="ARBA" id="ARBA00023295"/>
    </source>
</evidence>
<name>A0ABZ1SY29_9ACTN</name>